<evidence type="ECO:0000313" key="2">
    <source>
        <dbReference type="EMBL" id="KAK4178951.1"/>
    </source>
</evidence>
<dbReference type="AlphaFoldDB" id="A0AAN6WD76"/>
<proteinExistence type="predicted"/>
<evidence type="ECO:0000256" key="1">
    <source>
        <dbReference type="SAM" id="MobiDB-lite"/>
    </source>
</evidence>
<dbReference type="EMBL" id="MU866127">
    <property type="protein sequence ID" value="KAK4178951.1"/>
    <property type="molecule type" value="Genomic_DNA"/>
</dbReference>
<keyword evidence="3" id="KW-1185">Reference proteome</keyword>
<comment type="caution">
    <text evidence="2">The sequence shown here is derived from an EMBL/GenBank/DDBJ whole genome shotgun (WGS) entry which is preliminary data.</text>
</comment>
<feature type="compositionally biased region" description="Polar residues" evidence="1">
    <location>
        <begin position="134"/>
        <end position="148"/>
    </location>
</feature>
<dbReference type="Proteomes" id="UP001302321">
    <property type="component" value="Unassembled WGS sequence"/>
</dbReference>
<feature type="region of interest" description="Disordered" evidence="1">
    <location>
        <begin position="125"/>
        <end position="148"/>
    </location>
</feature>
<reference evidence="2" key="2">
    <citation type="submission" date="2023-05" db="EMBL/GenBank/DDBJ databases">
        <authorList>
            <consortium name="Lawrence Berkeley National Laboratory"/>
            <person name="Steindorff A."/>
            <person name="Hensen N."/>
            <person name="Bonometti L."/>
            <person name="Westerberg I."/>
            <person name="Brannstrom I.O."/>
            <person name="Guillou S."/>
            <person name="Cros-Aarteil S."/>
            <person name="Calhoun S."/>
            <person name="Haridas S."/>
            <person name="Kuo A."/>
            <person name="Mondo S."/>
            <person name="Pangilinan J."/>
            <person name="Riley R."/>
            <person name="Labutti K."/>
            <person name="Andreopoulos B."/>
            <person name="Lipzen A."/>
            <person name="Chen C."/>
            <person name="Yanf M."/>
            <person name="Daum C."/>
            <person name="Ng V."/>
            <person name="Clum A."/>
            <person name="Ohm R."/>
            <person name="Martin F."/>
            <person name="Silar P."/>
            <person name="Natvig D."/>
            <person name="Lalanne C."/>
            <person name="Gautier V."/>
            <person name="Ament-Velasquez S.L."/>
            <person name="Kruys A."/>
            <person name="Hutchinson M.I."/>
            <person name="Powell A.J."/>
            <person name="Barry K."/>
            <person name="Miller A.N."/>
            <person name="Grigoriev I.V."/>
            <person name="Debuchy R."/>
            <person name="Gladieux P."/>
            <person name="Thoren M.H."/>
            <person name="Johannesson H."/>
        </authorList>
    </citation>
    <scope>NUCLEOTIDE SEQUENCE</scope>
    <source>
        <strain evidence="2">CBS 892.96</strain>
    </source>
</reference>
<evidence type="ECO:0000313" key="3">
    <source>
        <dbReference type="Proteomes" id="UP001302321"/>
    </source>
</evidence>
<protein>
    <submittedName>
        <fullName evidence="2">Uncharacterized protein</fullName>
    </submittedName>
</protein>
<name>A0AAN6WD76_9PEZI</name>
<gene>
    <name evidence="2" type="ORF">QBC36DRAFT_288086</name>
</gene>
<organism evidence="2 3">
    <name type="scientific">Triangularia setosa</name>
    <dbReference type="NCBI Taxonomy" id="2587417"/>
    <lineage>
        <taxon>Eukaryota</taxon>
        <taxon>Fungi</taxon>
        <taxon>Dikarya</taxon>
        <taxon>Ascomycota</taxon>
        <taxon>Pezizomycotina</taxon>
        <taxon>Sordariomycetes</taxon>
        <taxon>Sordariomycetidae</taxon>
        <taxon>Sordariales</taxon>
        <taxon>Podosporaceae</taxon>
        <taxon>Triangularia</taxon>
    </lineage>
</organism>
<sequence length="148" mass="16883">MPATSTYFDALLTFVLNRYAEAKLIDHGDHETTTLALRTYLNTISHGLPDTTPEDKPKVKSTNFFRRMTTPKPNPTITFSKNLEEFMNLDPSSLHYSENAGRKPQWRQRSPYYSSALISKAYPCPKCRPPTPTQAPSQTWPSRSMQLT</sequence>
<reference evidence="2" key="1">
    <citation type="journal article" date="2023" name="Mol. Phylogenet. Evol.">
        <title>Genome-scale phylogeny and comparative genomics of the fungal order Sordariales.</title>
        <authorList>
            <person name="Hensen N."/>
            <person name="Bonometti L."/>
            <person name="Westerberg I."/>
            <person name="Brannstrom I.O."/>
            <person name="Guillou S."/>
            <person name="Cros-Aarteil S."/>
            <person name="Calhoun S."/>
            <person name="Haridas S."/>
            <person name="Kuo A."/>
            <person name="Mondo S."/>
            <person name="Pangilinan J."/>
            <person name="Riley R."/>
            <person name="LaButti K."/>
            <person name="Andreopoulos B."/>
            <person name="Lipzen A."/>
            <person name="Chen C."/>
            <person name="Yan M."/>
            <person name="Daum C."/>
            <person name="Ng V."/>
            <person name="Clum A."/>
            <person name="Steindorff A."/>
            <person name="Ohm R.A."/>
            <person name="Martin F."/>
            <person name="Silar P."/>
            <person name="Natvig D.O."/>
            <person name="Lalanne C."/>
            <person name="Gautier V."/>
            <person name="Ament-Velasquez S.L."/>
            <person name="Kruys A."/>
            <person name="Hutchinson M.I."/>
            <person name="Powell A.J."/>
            <person name="Barry K."/>
            <person name="Miller A.N."/>
            <person name="Grigoriev I.V."/>
            <person name="Debuchy R."/>
            <person name="Gladieux P."/>
            <person name="Hiltunen Thoren M."/>
            <person name="Johannesson H."/>
        </authorList>
    </citation>
    <scope>NUCLEOTIDE SEQUENCE</scope>
    <source>
        <strain evidence="2">CBS 892.96</strain>
    </source>
</reference>
<accession>A0AAN6WD76</accession>